<protein>
    <submittedName>
        <fullName evidence="1">Uncharacterized protein</fullName>
    </submittedName>
</protein>
<dbReference type="EMBL" id="CSBK01001003">
    <property type="protein sequence ID" value="COY20194.1"/>
    <property type="molecule type" value="Genomic_DNA"/>
</dbReference>
<name>A0A916LB34_MYCTX</name>
<proteinExistence type="predicted"/>
<sequence length="40" mass="4196">MVETAQDVLDGVLHRRGIGDVAGECVRLTAMGADLGDQLI</sequence>
<comment type="caution">
    <text evidence="1">The sequence shown here is derived from an EMBL/GenBank/DDBJ whole genome shotgun (WGS) entry which is preliminary data.</text>
</comment>
<evidence type="ECO:0000313" key="2">
    <source>
        <dbReference type="Proteomes" id="UP000039021"/>
    </source>
</evidence>
<organism evidence="1 2">
    <name type="scientific">Mycobacterium tuberculosis</name>
    <dbReference type="NCBI Taxonomy" id="1773"/>
    <lineage>
        <taxon>Bacteria</taxon>
        <taxon>Bacillati</taxon>
        <taxon>Actinomycetota</taxon>
        <taxon>Actinomycetes</taxon>
        <taxon>Mycobacteriales</taxon>
        <taxon>Mycobacteriaceae</taxon>
        <taxon>Mycobacterium</taxon>
        <taxon>Mycobacterium tuberculosis complex</taxon>
    </lineage>
</organism>
<dbReference type="Proteomes" id="UP000039021">
    <property type="component" value="Unassembled WGS sequence"/>
</dbReference>
<accession>A0A916LB34</accession>
<gene>
    <name evidence="1" type="ORF">ERS007739_02250</name>
</gene>
<reference evidence="2" key="1">
    <citation type="submission" date="2015-03" db="EMBL/GenBank/DDBJ databases">
        <authorList>
            <consortium name="Pathogen Informatics"/>
        </authorList>
    </citation>
    <scope>NUCLEOTIDE SEQUENCE [LARGE SCALE GENOMIC DNA]</scope>
    <source>
        <strain evidence="2">N09902308</strain>
    </source>
</reference>
<evidence type="ECO:0000313" key="1">
    <source>
        <dbReference type="EMBL" id="COY20194.1"/>
    </source>
</evidence>
<dbReference type="AlphaFoldDB" id="A0A916LB34"/>